<evidence type="ECO:0000313" key="2">
    <source>
        <dbReference type="EMBL" id="KFM64414.1"/>
    </source>
</evidence>
<evidence type="ECO:0000313" key="3">
    <source>
        <dbReference type="Proteomes" id="UP000054359"/>
    </source>
</evidence>
<dbReference type="EMBL" id="KK115205">
    <property type="protein sequence ID" value="KFM64414.1"/>
    <property type="molecule type" value="Genomic_DNA"/>
</dbReference>
<protein>
    <submittedName>
        <fullName evidence="2">Uncharacterized protein</fullName>
    </submittedName>
</protein>
<dbReference type="Proteomes" id="UP000054359">
    <property type="component" value="Unassembled WGS sequence"/>
</dbReference>
<keyword evidence="1" id="KW-0472">Membrane</keyword>
<proteinExistence type="predicted"/>
<accession>A0A087TH25</accession>
<name>A0A087TH25_STEMI</name>
<keyword evidence="1" id="KW-1133">Transmembrane helix</keyword>
<organism evidence="2 3">
    <name type="scientific">Stegodyphus mimosarum</name>
    <name type="common">African social velvet spider</name>
    <dbReference type="NCBI Taxonomy" id="407821"/>
    <lineage>
        <taxon>Eukaryota</taxon>
        <taxon>Metazoa</taxon>
        <taxon>Ecdysozoa</taxon>
        <taxon>Arthropoda</taxon>
        <taxon>Chelicerata</taxon>
        <taxon>Arachnida</taxon>
        <taxon>Araneae</taxon>
        <taxon>Araneomorphae</taxon>
        <taxon>Entelegynae</taxon>
        <taxon>Eresoidea</taxon>
        <taxon>Eresidae</taxon>
        <taxon>Stegodyphus</taxon>
    </lineage>
</organism>
<sequence length="39" mass="4588">MENSVNYNIMNVYQNHHAQMALLVLMILMDIHAFVLQDL</sequence>
<feature type="transmembrane region" description="Helical" evidence="1">
    <location>
        <begin position="20"/>
        <end position="36"/>
    </location>
</feature>
<keyword evidence="3" id="KW-1185">Reference proteome</keyword>
<gene>
    <name evidence="2" type="ORF">X975_26494</name>
</gene>
<feature type="non-terminal residue" evidence="2">
    <location>
        <position position="39"/>
    </location>
</feature>
<dbReference type="AlphaFoldDB" id="A0A087TH25"/>
<keyword evidence="1" id="KW-0812">Transmembrane</keyword>
<reference evidence="2 3" key="1">
    <citation type="submission" date="2013-11" db="EMBL/GenBank/DDBJ databases">
        <title>Genome sequencing of Stegodyphus mimosarum.</title>
        <authorList>
            <person name="Bechsgaard J."/>
        </authorList>
    </citation>
    <scope>NUCLEOTIDE SEQUENCE [LARGE SCALE GENOMIC DNA]</scope>
</reference>
<evidence type="ECO:0000256" key="1">
    <source>
        <dbReference type="SAM" id="Phobius"/>
    </source>
</evidence>